<gene>
    <name evidence="4" type="ORF">ADUPG1_013448</name>
</gene>
<dbReference type="PANTHER" id="PTHR48060">
    <property type="entry name" value="DNA DAMAGE-REPAIR/TOLERATION PROTEIN DRT100"/>
    <property type="match status" value="1"/>
</dbReference>
<evidence type="ECO:0000313" key="4">
    <source>
        <dbReference type="EMBL" id="GKT26705.1"/>
    </source>
</evidence>
<name>A0ABQ5K310_9EUKA</name>
<keyword evidence="1 3" id="KW-0732">Signal</keyword>
<dbReference type="InterPro" id="IPR032675">
    <property type="entry name" value="LRR_dom_sf"/>
</dbReference>
<feature type="region of interest" description="Disordered" evidence="2">
    <location>
        <begin position="275"/>
        <end position="432"/>
    </location>
</feature>
<feature type="signal peptide" evidence="3">
    <location>
        <begin position="1"/>
        <end position="18"/>
    </location>
</feature>
<feature type="chain" id="PRO_5046692201" evidence="3">
    <location>
        <begin position="19"/>
        <end position="432"/>
    </location>
</feature>
<sequence>MNKLLGVFFVALLALVFAQCELECEVPGDEEEVKYWLELLYEETNGDEWTHNDGWLSDDDYCEWYGVTCEDGVLRHLLLQDNNLVGTVPEEIGCLTELKTLYLSHNPDLIFEDNIDWFCCLEALKYFHINHTKLIDDVTIPECLCTHQGIQYFYVQHTHMTGPIPDCCDVDDPVPGGQEFHFECTDMTGDIPEWFKDLVGLIEIYTWCSEFNNGGCPEWDWEDFEGKIHCGADVFQCEELCGKDCPHDKCKPFLHIFDDCTYKYKGKVNEFKHEDKDDKKDKDSKHDEKRDKDQHRDKDSKHDEKRDKDQDHRDSDRRRDSRISGRRDRDRDYEERDERDRDYEQDRDRDYEERDDRDRDYEERDDRDRDYEERDDRDRDYEERDDRDRDYEERDDRDRDYEERDDRDTDRRRDTRHSGRRDRDYDRDRIHR</sequence>
<keyword evidence="5" id="KW-1185">Reference proteome</keyword>
<dbReference type="InterPro" id="IPR053211">
    <property type="entry name" value="DNA_repair-toleration"/>
</dbReference>
<organism evidence="4 5">
    <name type="scientific">Aduncisulcus paluster</name>
    <dbReference type="NCBI Taxonomy" id="2918883"/>
    <lineage>
        <taxon>Eukaryota</taxon>
        <taxon>Metamonada</taxon>
        <taxon>Carpediemonas-like organisms</taxon>
        <taxon>Aduncisulcus</taxon>
    </lineage>
</organism>
<evidence type="ECO:0000256" key="1">
    <source>
        <dbReference type="ARBA" id="ARBA00022729"/>
    </source>
</evidence>
<dbReference type="SUPFAM" id="SSF52058">
    <property type="entry name" value="L domain-like"/>
    <property type="match status" value="1"/>
</dbReference>
<dbReference type="Proteomes" id="UP001057375">
    <property type="component" value="Unassembled WGS sequence"/>
</dbReference>
<evidence type="ECO:0000313" key="5">
    <source>
        <dbReference type="Proteomes" id="UP001057375"/>
    </source>
</evidence>
<evidence type="ECO:0000256" key="3">
    <source>
        <dbReference type="SAM" id="SignalP"/>
    </source>
</evidence>
<reference evidence="4" key="1">
    <citation type="submission" date="2022-03" db="EMBL/GenBank/DDBJ databases">
        <title>Draft genome sequence of Aduncisulcus paluster, a free-living microaerophilic Fornicata.</title>
        <authorList>
            <person name="Yuyama I."/>
            <person name="Kume K."/>
            <person name="Tamura T."/>
            <person name="Inagaki Y."/>
            <person name="Hashimoto T."/>
        </authorList>
    </citation>
    <scope>NUCLEOTIDE SEQUENCE</scope>
    <source>
        <strain evidence="4">NY0171</strain>
    </source>
</reference>
<dbReference type="EMBL" id="BQXS01012673">
    <property type="protein sequence ID" value="GKT26705.1"/>
    <property type="molecule type" value="Genomic_DNA"/>
</dbReference>
<comment type="caution">
    <text evidence="4">The sequence shown here is derived from an EMBL/GenBank/DDBJ whole genome shotgun (WGS) entry which is preliminary data.</text>
</comment>
<accession>A0ABQ5K310</accession>
<evidence type="ECO:0000256" key="2">
    <source>
        <dbReference type="SAM" id="MobiDB-lite"/>
    </source>
</evidence>
<dbReference type="PANTHER" id="PTHR48060:SF21">
    <property type="entry name" value="L DOMAIN-LIKE PROTEIN"/>
    <property type="match status" value="1"/>
</dbReference>
<protein>
    <submittedName>
        <fullName evidence="4">Uncharacterized protein</fullName>
    </submittedName>
</protein>
<proteinExistence type="predicted"/>
<dbReference type="Gene3D" id="3.80.10.10">
    <property type="entry name" value="Ribonuclease Inhibitor"/>
    <property type="match status" value="1"/>
</dbReference>
<dbReference type="Pfam" id="PF00560">
    <property type="entry name" value="LRR_1"/>
    <property type="match status" value="1"/>
</dbReference>
<dbReference type="InterPro" id="IPR001611">
    <property type="entry name" value="Leu-rich_rpt"/>
</dbReference>